<evidence type="ECO:0000256" key="7">
    <source>
        <dbReference type="SAM" id="MobiDB-lite"/>
    </source>
</evidence>
<sequence>MSDSDQNDWQSESDFEESDFQSSQELDPESKPSSGGLDREVKNLPYDEALDLSQSQNSVGTDDGMGGMYPSGRGGQKPARLNARPAYMEKDEADPRSAPKQNASNPRGPSGAGGGNETMKNKPFDEAFNISDQDSDESSVETEGSEDKMDPIQARMGAVPKGASSQAVPSFQAAEAKEPRRGAGPQVVGKIGGTNDDNDGDSSESESEDDDSHVTMRPDGAYNPDDYKHLPVSAEIKDLFQYIGRYKPHEVELDSTLKCFIPEYIPAVGEMDAFIKVPAPDGSQDDLGLKMLDEPAAQQSDATVLELQLRAISKKQHGEVAVHSIDHAAKNPGEIDRWIKSIADLHRQKHAVEVQYKKNMPDIDSLMQEWPEELEEMLQKTTLPGPDMDLTLEEYARVICAVMDVPVYDNSVESLHVIFSLYMAFKENPHFAARSKANQAADGTGPDGVDPDSNAQVFTLNEG</sequence>
<dbReference type="GO" id="GO:0060271">
    <property type="term" value="P:cilium assembly"/>
    <property type="evidence" value="ECO:0007669"/>
    <property type="project" value="TreeGrafter"/>
</dbReference>
<dbReference type="GO" id="GO:0005815">
    <property type="term" value="C:microtubule organizing center"/>
    <property type="evidence" value="ECO:0007669"/>
    <property type="project" value="TreeGrafter"/>
</dbReference>
<dbReference type="GO" id="GO:0031514">
    <property type="term" value="C:motile cilium"/>
    <property type="evidence" value="ECO:0007669"/>
    <property type="project" value="TreeGrafter"/>
</dbReference>
<dbReference type="AlphaFoldDB" id="A0A7S2C2T6"/>
<evidence type="ECO:0000256" key="5">
    <source>
        <dbReference type="ARBA" id="ARBA00023212"/>
    </source>
</evidence>
<comment type="subcellular location">
    <subcellularLocation>
        <location evidence="1">Cytoplasm</location>
        <location evidence="1">Cytoskeleton</location>
        <location evidence="1">Cilium basal body</location>
    </subcellularLocation>
</comment>
<evidence type="ECO:0000256" key="6">
    <source>
        <dbReference type="ARBA" id="ARBA00023273"/>
    </source>
</evidence>
<dbReference type="GO" id="GO:0030992">
    <property type="term" value="C:intraciliary transport particle B"/>
    <property type="evidence" value="ECO:0007669"/>
    <property type="project" value="TreeGrafter"/>
</dbReference>
<dbReference type="EMBL" id="HBGS01023343">
    <property type="protein sequence ID" value="CAD9414101.1"/>
    <property type="molecule type" value="Transcribed_RNA"/>
</dbReference>
<organism evidence="8">
    <name type="scientific">Octactis speculum</name>
    <dbReference type="NCBI Taxonomy" id="3111310"/>
    <lineage>
        <taxon>Eukaryota</taxon>
        <taxon>Sar</taxon>
        <taxon>Stramenopiles</taxon>
        <taxon>Ochrophyta</taxon>
        <taxon>Dictyochophyceae</taxon>
        <taxon>Dictyochales</taxon>
        <taxon>Dictyochaceae</taxon>
        <taxon>Octactis</taxon>
    </lineage>
</organism>
<dbReference type="GO" id="GO:0042073">
    <property type="term" value="P:intraciliary transport"/>
    <property type="evidence" value="ECO:0007669"/>
    <property type="project" value="InterPro"/>
</dbReference>
<reference evidence="8" key="1">
    <citation type="submission" date="2021-01" db="EMBL/GenBank/DDBJ databases">
        <authorList>
            <person name="Corre E."/>
            <person name="Pelletier E."/>
            <person name="Niang G."/>
            <person name="Scheremetjew M."/>
            <person name="Finn R."/>
            <person name="Kale V."/>
            <person name="Holt S."/>
            <person name="Cochrane G."/>
            <person name="Meng A."/>
            <person name="Brown T."/>
            <person name="Cohen L."/>
        </authorList>
    </citation>
    <scope>NUCLEOTIDE SEQUENCE</scope>
    <source>
        <strain evidence="8">CCMP1381</strain>
    </source>
</reference>
<dbReference type="InterPro" id="IPR022088">
    <property type="entry name" value="Intraflagellar_transp_cmplxB"/>
</dbReference>
<evidence type="ECO:0008006" key="9">
    <source>
        <dbReference type="Google" id="ProtNLM"/>
    </source>
</evidence>
<dbReference type="PANTHER" id="PTHR13376:SF0">
    <property type="entry name" value="INTRAFLAGELLAR TRANSPORT PROTEIN 46 HOMOLOG"/>
    <property type="match status" value="1"/>
</dbReference>
<comment type="similarity">
    <text evidence="2">Belongs to the IFT46 family.</text>
</comment>
<gene>
    <name evidence="8" type="ORF">DSPE1174_LOCUS11853</name>
</gene>
<feature type="compositionally biased region" description="Gly residues" evidence="7">
    <location>
        <begin position="63"/>
        <end position="75"/>
    </location>
</feature>
<evidence type="ECO:0000256" key="1">
    <source>
        <dbReference type="ARBA" id="ARBA00004120"/>
    </source>
</evidence>
<keyword evidence="5" id="KW-0206">Cytoskeleton</keyword>
<name>A0A7S2C2T6_9STRA</name>
<feature type="compositionally biased region" description="Basic and acidic residues" evidence="7">
    <location>
        <begin position="87"/>
        <end position="97"/>
    </location>
</feature>
<feature type="compositionally biased region" description="Acidic residues" evidence="7">
    <location>
        <begin position="196"/>
        <end position="211"/>
    </location>
</feature>
<evidence type="ECO:0000256" key="2">
    <source>
        <dbReference type="ARBA" id="ARBA00007700"/>
    </source>
</evidence>
<evidence type="ECO:0000256" key="3">
    <source>
        <dbReference type="ARBA" id="ARBA00022490"/>
    </source>
</evidence>
<protein>
    <recommendedName>
        <fullName evidence="9">Intraflagellar transport protein 46 homolog</fullName>
    </recommendedName>
</protein>
<keyword evidence="6" id="KW-0966">Cell projection</keyword>
<dbReference type="PANTHER" id="PTHR13376">
    <property type="entry name" value="INTRAFLAGELLAR TRANSPORT PROTEIN 46 HOMOLOG"/>
    <property type="match status" value="1"/>
</dbReference>
<proteinExistence type="inferred from homology"/>
<evidence type="ECO:0000256" key="4">
    <source>
        <dbReference type="ARBA" id="ARBA00023069"/>
    </source>
</evidence>
<dbReference type="Pfam" id="PF12317">
    <property type="entry name" value="IFT46_B_C"/>
    <property type="match status" value="1"/>
</dbReference>
<feature type="region of interest" description="Disordered" evidence="7">
    <location>
        <begin position="1"/>
        <end position="228"/>
    </location>
</feature>
<feature type="compositionally biased region" description="Acidic residues" evidence="7">
    <location>
        <begin position="133"/>
        <end position="144"/>
    </location>
</feature>
<accession>A0A7S2C2T6</accession>
<evidence type="ECO:0000313" key="8">
    <source>
        <dbReference type="EMBL" id="CAD9414101.1"/>
    </source>
</evidence>
<keyword evidence="4" id="KW-0969">Cilium</keyword>
<keyword evidence="3" id="KW-0963">Cytoplasm</keyword>